<dbReference type="NCBIfam" id="NF033644">
    <property type="entry name" value="antiterm_UpxY"/>
    <property type="match status" value="1"/>
</dbReference>
<dbReference type="InterPro" id="IPR036735">
    <property type="entry name" value="NGN_dom_sf"/>
</dbReference>
<evidence type="ECO:0000313" key="3">
    <source>
        <dbReference type="EMBL" id="KAA3946811.1"/>
    </source>
</evidence>
<dbReference type="InterPro" id="IPR006645">
    <property type="entry name" value="NGN-like_dom"/>
</dbReference>
<dbReference type="EMBL" id="VWLE01000291">
    <property type="protein sequence ID" value="KAA3946811.1"/>
    <property type="molecule type" value="Genomic_DNA"/>
</dbReference>
<evidence type="ECO:0000259" key="2">
    <source>
        <dbReference type="Pfam" id="PF02357"/>
    </source>
</evidence>
<dbReference type="AlphaFoldDB" id="A0A5M5C2A8"/>
<evidence type="ECO:0000256" key="1">
    <source>
        <dbReference type="ARBA" id="ARBA00023163"/>
    </source>
</evidence>
<dbReference type="Pfam" id="PF02357">
    <property type="entry name" value="NusG"/>
    <property type="match status" value="1"/>
</dbReference>
<keyword evidence="1" id="KW-0804">Transcription</keyword>
<proteinExistence type="predicted"/>
<reference evidence="3 4" key="1">
    <citation type="journal article" date="2019" name="Nat. Med.">
        <title>A library of human gut bacterial isolates paired with longitudinal multiomics data enables mechanistic microbiome research.</title>
        <authorList>
            <person name="Poyet M."/>
            <person name="Groussin M."/>
            <person name="Gibbons S.M."/>
            <person name="Avila-Pacheco J."/>
            <person name="Jiang X."/>
            <person name="Kearney S.M."/>
            <person name="Perrotta A.R."/>
            <person name="Berdy B."/>
            <person name="Zhao S."/>
            <person name="Lieberman T.D."/>
            <person name="Swanson P.K."/>
            <person name="Smith M."/>
            <person name="Roesemann S."/>
            <person name="Alexander J.E."/>
            <person name="Rich S.A."/>
            <person name="Livny J."/>
            <person name="Vlamakis H."/>
            <person name="Clish C."/>
            <person name="Bullock K."/>
            <person name="Deik A."/>
            <person name="Scott J."/>
            <person name="Pierce K.A."/>
            <person name="Xavier R.J."/>
            <person name="Alm E.J."/>
        </authorList>
    </citation>
    <scope>NUCLEOTIDE SEQUENCE [LARGE SCALE GENOMIC DNA]</scope>
    <source>
        <strain evidence="3 4">BIOML-A163</strain>
    </source>
</reference>
<feature type="domain" description="NusG-like N-terminal" evidence="2">
    <location>
        <begin position="15"/>
        <end position="110"/>
    </location>
</feature>
<name>A0A5M5C2A8_BACOV</name>
<gene>
    <name evidence="3" type="ORF">F3D71_18040</name>
</gene>
<dbReference type="InterPro" id="IPR008991">
    <property type="entry name" value="Translation_prot_SH3-like_sf"/>
</dbReference>
<sequence length="185" mass="21513">MSTPITTREELTRIRWFVMSAYKNEKKAEEALKGKDGLEYFIPKHYAVRVYHGMKSKRLVPVIPNLVFVHASRKQITDFKKNHNFLQFVMWEKSTGQEYIVVPDEQMDSFIKIASQYEETTVYYKPEEIDVRKGTRVCIHGGKLDGVKGMFMRVKGKRNRRVVVMLEGIMGISAEVHPDLIEVIS</sequence>
<protein>
    <submittedName>
        <fullName evidence="3">UpxY family transcription antiterminator</fullName>
    </submittedName>
</protein>
<evidence type="ECO:0000313" key="4">
    <source>
        <dbReference type="Proteomes" id="UP000323717"/>
    </source>
</evidence>
<dbReference type="CDD" id="cd09895">
    <property type="entry name" value="NGN_SP_UpxY"/>
    <property type="match status" value="1"/>
</dbReference>
<organism evidence="3 4">
    <name type="scientific">Bacteroides ovatus</name>
    <dbReference type="NCBI Taxonomy" id="28116"/>
    <lineage>
        <taxon>Bacteria</taxon>
        <taxon>Pseudomonadati</taxon>
        <taxon>Bacteroidota</taxon>
        <taxon>Bacteroidia</taxon>
        <taxon>Bacteroidales</taxon>
        <taxon>Bacteroidaceae</taxon>
        <taxon>Bacteroides</taxon>
    </lineage>
</organism>
<accession>A0A5M5C2A8</accession>
<dbReference type="GO" id="GO:0006354">
    <property type="term" value="P:DNA-templated transcription elongation"/>
    <property type="evidence" value="ECO:0007669"/>
    <property type="project" value="InterPro"/>
</dbReference>
<dbReference type="Gene3D" id="3.30.70.940">
    <property type="entry name" value="NusG, N-terminal domain"/>
    <property type="match status" value="1"/>
</dbReference>
<dbReference type="SUPFAM" id="SSF50104">
    <property type="entry name" value="Translation proteins SH3-like domain"/>
    <property type="match status" value="1"/>
</dbReference>
<dbReference type="SUPFAM" id="SSF82679">
    <property type="entry name" value="N-utilization substance G protein NusG, N-terminal domain"/>
    <property type="match status" value="1"/>
</dbReference>
<comment type="caution">
    <text evidence="3">The sequence shown here is derived from an EMBL/GenBank/DDBJ whole genome shotgun (WGS) entry which is preliminary data.</text>
</comment>
<dbReference type="Proteomes" id="UP000323717">
    <property type="component" value="Unassembled WGS sequence"/>
</dbReference>